<dbReference type="Proteomes" id="UP000009328">
    <property type="component" value="Unassembled WGS sequence"/>
</dbReference>
<dbReference type="CDD" id="cd05325">
    <property type="entry name" value="carb_red_sniffer_like_SDR_c"/>
    <property type="match status" value="1"/>
</dbReference>
<dbReference type="EC" id="1.1.1.100" evidence="1"/>
<dbReference type="EMBL" id="CAIF01000054">
    <property type="protein sequence ID" value="CCH42852.1"/>
    <property type="molecule type" value="Genomic_DNA"/>
</dbReference>
<dbReference type="GO" id="GO:0004316">
    <property type="term" value="F:3-oxoacyl-[acyl-carrier-protein] reductase (NADPH) activity"/>
    <property type="evidence" value="ECO:0007669"/>
    <property type="project" value="UniProtKB-EC"/>
</dbReference>
<sequence length="253" mass="27266">MGKVYFIAGATKGIGLQLATQLSQADSSNTVIATARNTNSSNKLNGLVSKQENVHIVKLDLSSEESINGIDEQISSLVSKTGIDVLIVNGALGDSTPFRDLDRKTYIDHYLVNVLGPIQVVNVLHKYLVKASTKQIFFTSSAAGQVSSFIPFETGAYGHTKAALNHSALQLSVHYKNEGFTVIPLHPGIVDTDLANAAFDKLPEEHAALGKTFRDQFVSPAESASHIISNIINKVTVEDSGKFFNYDGTVLPY</sequence>
<accession>K0KL12</accession>
<dbReference type="InterPro" id="IPR052184">
    <property type="entry name" value="SDR_enzymes"/>
</dbReference>
<keyword evidence="1" id="KW-0560">Oxidoreductase</keyword>
<reference evidence="1 2" key="1">
    <citation type="journal article" date="2012" name="Eukaryot. Cell">
        <title>Draft genome sequence of Wickerhamomyces ciferrii NRRL Y-1031 F-60-10.</title>
        <authorList>
            <person name="Schneider J."/>
            <person name="Andrea H."/>
            <person name="Blom J."/>
            <person name="Jaenicke S."/>
            <person name="Ruckert C."/>
            <person name="Schorsch C."/>
            <person name="Szczepanowski R."/>
            <person name="Farwick M."/>
            <person name="Goesmann A."/>
            <person name="Puhler A."/>
            <person name="Schaffer S."/>
            <person name="Tauch A."/>
            <person name="Kohler T."/>
            <person name="Brinkrolf K."/>
        </authorList>
    </citation>
    <scope>NUCLEOTIDE SEQUENCE [LARGE SCALE GENOMIC DNA]</scope>
    <source>
        <strain evidence="2">ATCC 14091 / BCRC 22168 / CBS 111 / JCM 3599 / NBRC 0793 / NRRL Y-1031 F-60-10</strain>
    </source>
</reference>
<dbReference type="SUPFAM" id="SSF51735">
    <property type="entry name" value="NAD(P)-binding Rossmann-fold domains"/>
    <property type="match status" value="1"/>
</dbReference>
<name>K0KL12_WICCF</name>
<dbReference type="Gene3D" id="3.40.50.720">
    <property type="entry name" value="NAD(P)-binding Rossmann-like Domain"/>
    <property type="match status" value="1"/>
</dbReference>
<keyword evidence="2" id="KW-1185">Reference proteome</keyword>
<dbReference type="PANTHER" id="PTHR45458:SF3">
    <property type="entry name" value="CHAIN DEHYDROGENASE (ATSC), PUTATIVE-RELATED"/>
    <property type="match status" value="1"/>
</dbReference>
<gene>
    <name evidence="1" type="ORF">BN7_2397</name>
</gene>
<protein>
    <submittedName>
        <fullName evidence="1">3-oxoacyl-[acyl-carrier-protein] reductase</fullName>
        <ecNumber evidence="1">1.1.1.100</ecNumber>
    </submittedName>
</protein>
<dbReference type="PANTHER" id="PTHR45458">
    <property type="entry name" value="SHORT-CHAIN DEHYDROGENASE/REDUCTASE SDR"/>
    <property type="match status" value="1"/>
</dbReference>
<evidence type="ECO:0000313" key="2">
    <source>
        <dbReference type="Proteomes" id="UP000009328"/>
    </source>
</evidence>
<evidence type="ECO:0000313" key="1">
    <source>
        <dbReference type="EMBL" id="CCH42852.1"/>
    </source>
</evidence>
<dbReference type="AlphaFoldDB" id="K0KL12"/>
<comment type="caution">
    <text evidence="1">The sequence shown here is derived from an EMBL/GenBank/DDBJ whole genome shotgun (WGS) entry which is preliminary data.</text>
</comment>
<dbReference type="InterPro" id="IPR002347">
    <property type="entry name" value="SDR_fam"/>
</dbReference>
<dbReference type="Pfam" id="PF00106">
    <property type="entry name" value="adh_short"/>
    <property type="match status" value="1"/>
</dbReference>
<dbReference type="PRINTS" id="PR00081">
    <property type="entry name" value="GDHRDH"/>
</dbReference>
<dbReference type="HOGENOM" id="CLU_010194_9_1_1"/>
<dbReference type="InParanoid" id="K0KL12"/>
<dbReference type="InterPro" id="IPR036291">
    <property type="entry name" value="NAD(P)-bd_dom_sf"/>
</dbReference>
<organism evidence="1 2">
    <name type="scientific">Wickerhamomyces ciferrii (strain ATCC 14091 / BCRC 22168 / CBS 111 / JCM 3599 / NBRC 0793 / NRRL Y-1031 F-60-10)</name>
    <name type="common">Yeast</name>
    <name type="synonym">Pichia ciferrii</name>
    <dbReference type="NCBI Taxonomy" id="1206466"/>
    <lineage>
        <taxon>Eukaryota</taxon>
        <taxon>Fungi</taxon>
        <taxon>Dikarya</taxon>
        <taxon>Ascomycota</taxon>
        <taxon>Saccharomycotina</taxon>
        <taxon>Saccharomycetes</taxon>
        <taxon>Phaffomycetales</taxon>
        <taxon>Wickerhamomycetaceae</taxon>
        <taxon>Wickerhamomyces</taxon>
    </lineage>
</organism>
<proteinExistence type="predicted"/>
<dbReference type="eggNOG" id="KOG1611">
    <property type="taxonomic scope" value="Eukaryota"/>
</dbReference>